<dbReference type="EMBL" id="JAADJZ010000009">
    <property type="protein sequence ID" value="KAF2872760.1"/>
    <property type="molecule type" value="Genomic_DNA"/>
</dbReference>
<dbReference type="Proteomes" id="UP000481861">
    <property type="component" value="Unassembled WGS sequence"/>
</dbReference>
<protein>
    <submittedName>
        <fullName evidence="4">Uncharacterized protein</fullName>
    </submittedName>
</protein>
<comment type="caution">
    <text evidence="4">The sequence shown here is derived from an EMBL/GenBank/DDBJ whole genome shotgun (WGS) entry which is preliminary data.</text>
</comment>
<dbReference type="OrthoDB" id="3917128at2759"/>
<sequence>MRSLRLSLVSLGVFGLCTASDVPELSDCAYFSGKDHDSEACQRPLDAVTTLAPGSFYVAKVACIDCPSKVDVEKRGNATRPKAQTEYDMLFNVTLSHDRKVLLLDDAPVFPAPPPHYILTSQIRPNFTRSGLADLSICLRYGQRDGCSAFVVSRIRLDYSYSCKHTDSLPEAIEQWEITFDAIGTTTGPEDTPWLFNSSSQQMLKVMVQGKTLEDPRYPGDVMEKDSPSFFGSYEDEPEPQYELEIMSVELVERSYTFPQPPPSTVWTKIRHFFGSDPAPADGHIVYLAEEWGYSGKKGTLKDMAGTFWLDWGYIIKAVLPGLIGGLIGAYLLYRLCLLVMREWELWRWNGMDAVWEQIRQERENEDEEGLLYHDEPGGSASPPPRYTDEVHANKPLPSKPLPEKPLPAVPLIDT</sequence>
<feature type="compositionally biased region" description="Pro residues" evidence="1">
    <location>
        <begin position="398"/>
        <end position="409"/>
    </location>
</feature>
<feature type="signal peptide" evidence="3">
    <location>
        <begin position="1"/>
        <end position="19"/>
    </location>
</feature>
<evidence type="ECO:0000313" key="5">
    <source>
        <dbReference type="Proteomes" id="UP000481861"/>
    </source>
</evidence>
<reference evidence="4 5" key="1">
    <citation type="submission" date="2020-01" db="EMBL/GenBank/DDBJ databases">
        <authorList>
            <consortium name="DOE Joint Genome Institute"/>
            <person name="Haridas S."/>
            <person name="Albert R."/>
            <person name="Binder M."/>
            <person name="Bloem J."/>
            <person name="Labutti K."/>
            <person name="Salamov A."/>
            <person name="Andreopoulos B."/>
            <person name="Baker S.E."/>
            <person name="Barry K."/>
            <person name="Bills G."/>
            <person name="Bluhm B.H."/>
            <person name="Cannon C."/>
            <person name="Castanera R."/>
            <person name="Culley D.E."/>
            <person name="Daum C."/>
            <person name="Ezra D."/>
            <person name="Gonzalez J.B."/>
            <person name="Henrissat B."/>
            <person name="Kuo A."/>
            <person name="Liang C."/>
            <person name="Lipzen A."/>
            <person name="Lutzoni F."/>
            <person name="Magnuson J."/>
            <person name="Mondo S."/>
            <person name="Nolan M."/>
            <person name="Ohm R."/>
            <person name="Pangilinan J."/>
            <person name="Park H.-J.H."/>
            <person name="Ramirez L."/>
            <person name="Alfaro M."/>
            <person name="Sun H."/>
            <person name="Tritt A."/>
            <person name="Yoshinaga Y."/>
            <person name="Zwiers L.-H.L."/>
            <person name="Turgeon B.G."/>
            <person name="Goodwin S.B."/>
            <person name="Spatafora J.W."/>
            <person name="Crous P.W."/>
            <person name="Grigoriev I.V."/>
        </authorList>
    </citation>
    <scope>NUCLEOTIDE SEQUENCE [LARGE SCALE GENOMIC DNA]</scope>
    <source>
        <strain evidence="4 5">CBS 611.86</strain>
    </source>
</reference>
<proteinExistence type="predicted"/>
<keyword evidence="2" id="KW-0472">Membrane</keyword>
<name>A0A7C8M7I1_9PLEO</name>
<keyword evidence="2" id="KW-0812">Transmembrane</keyword>
<evidence type="ECO:0000256" key="3">
    <source>
        <dbReference type="SAM" id="SignalP"/>
    </source>
</evidence>
<feature type="transmembrane region" description="Helical" evidence="2">
    <location>
        <begin position="312"/>
        <end position="334"/>
    </location>
</feature>
<dbReference type="AlphaFoldDB" id="A0A7C8M7I1"/>
<keyword evidence="2" id="KW-1133">Transmembrane helix</keyword>
<evidence type="ECO:0000256" key="1">
    <source>
        <dbReference type="SAM" id="MobiDB-lite"/>
    </source>
</evidence>
<feature type="chain" id="PRO_5028801860" evidence="3">
    <location>
        <begin position="20"/>
        <end position="415"/>
    </location>
</feature>
<keyword evidence="5" id="KW-1185">Reference proteome</keyword>
<keyword evidence="3" id="KW-0732">Signal</keyword>
<accession>A0A7C8M7I1</accession>
<gene>
    <name evidence="4" type="ORF">BDV95DRAFT_491738</name>
</gene>
<organism evidence="4 5">
    <name type="scientific">Massariosphaeria phaeospora</name>
    <dbReference type="NCBI Taxonomy" id="100035"/>
    <lineage>
        <taxon>Eukaryota</taxon>
        <taxon>Fungi</taxon>
        <taxon>Dikarya</taxon>
        <taxon>Ascomycota</taxon>
        <taxon>Pezizomycotina</taxon>
        <taxon>Dothideomycetes</taxon>
        <taxon>Pleosporomycetidae</taxon>
        <taxon>Pleosporales</taxon>
        <taxon>Pleosporales incertae sedis</taxon>
        <taxon>Massariosphaeria</taxon>
    </lineage>
</organism>
<evidence type="ECO:0000313" key="4">
    <source>
        <dbReference type="EMBL" id="KAF2872760.1"/>
    </source>
</evidence>
<feature type="region of interest" description="Disordered" evidence="1">
    <location>
        <begin position="367"/>
        <end position="415"/>
    </location>
</feature>
<evidence type="ECO:0000256" key="2">
    <source>
        <dbReference type="SAM" id="Phobius"/>
    </source>
</evidence>